<dbReference type="InterPro" id="IPR036397">
    <property type="entry name" value="RNaseH_sf"/>
</dbReference>
<dbReference type="GO" id="GO:0004523">
    <property type="term" value="F:RNA-DNA hybrid ribonuclease activity"/>
    <property type="evidence" value="ECO:0007669"/>
    <property type="project" value="InterPro"/>
</dbReference>
<dbReference type="InterPro" id="IPR002156">
    <property type="entry name" value="RNaseH_domain"/>
</dbReference>
<evidence type="ECO:0008006" key="5">
    <source>
        <dbReference type="Google" id="ProtNLM"/>
    </source>
</evidence>
<dbReference type="Gene3D" id="3.60.10.10">
    <property type="entry name" value="Endonuclease/exonuclease/phosphatase"/>
    <property type="match status" value="1"/>
</dbReference>
<dbReference type="Pfam" id="PF13456">
    <property type="entry name" value="RVT_3"/>
    <property type="match status" value="1"/>
</dbReference>
<dbReference type="SUPFAM" id="SSF56219">
    <property type="entry name" value="DNase I-like"/>
    <property type="match status" value="1"/>
</dbReference>
<feature type="domain" description="RNase H type-1" evidence="1">
    <location>
        <begin position="599"/>
        <end position="719"/>
    </location>
</feature>
<dbReference type="PANTHER" id="PTHR33710:SF71">
    <property type="entry name" value="ENDONUCLEASE_EXONUCLEASE_PHOSPHATASE DOMAIN-CONTAINING PROTEIN"/>
    <property type="match status" value="1"/>
</dbReference>
<keyword evidence="4" id="KW-1185">Reference proteome</keyword>
<dbReference type="InterPro" id="IPR044730">
    <property type="entry name" value="RNase_H-like_dom_plant"/>
</dbReference>
<proteinExistence type="predicted"/>
<dbReference type="Gene3D" id="3.30.420.10">
    <property type="entry name" value="Ribonuclease H-like superfamily/Ribonuclease H"/>
    <property type="match status" value="1"/>
</dbReference>
<reference evidence="3 4" key="1">
    <citation type="submission" date="2023-10" db="EMBL/GenBank/DDBJ databases">
        <title>Chromosome-scale genome assembly provides insights into flower coloration mechanisms of Canna indica.</title>
        <authorList>
            <person name="Li C."/>
        </authorList>
    </citation>
    <scope>NUCLEOTIDE SEQUENCE [LARGE SCALE GENOMIC DNA]</scope>
    <source>
        <tissue evidence="3">Flower</tissue>
    </source>
</reference>
<feature type="domain" description="Reverse transcriptase zinc-binding" evidence="2">
    <location>
        <begin position="396"/>
        <end position="483"/>
    </location>
</feature>
<dbReference type="InterPro" id="IPR012337">
    <property type="entry name" value="RNaseH-like_sf"/>
</dbReference>
<dbReference type="InterPro" id="IPR026960">
    <property type="entry name" value="RVT-Znf"/>
</dbReference>
<dbReference type="GO" id="GO:0003676">
    <property type="term" value="F:nucleic acid binding"/>
    <property type="evidence" value="ECO:0007669"/>
    <property type="project" value="InterPro"/>
</dbReference>
<organism evidence="3 4">
    <name type="scientific">Canna indica</name>
    <name type="common">Indian-shot</name>
    <dbReference type="NCBI Taxonomy" id="4628"/>
    <lineage>
        <taxon>Eukaryota</taxon>
        <taxon>Viridiplantae</taxon>
        <taxon>Streptophyta</taxon>
        <taxon>Embryophyta</taxon>
        <taxon>Tracheophyta</taxon>
        <taxon>Spermatophyta</taxon>
        <taxon>Magnoliopsida</taxon>
        <taxon>Liliopsida</taxon>
        <taxon>Zingiberales</taxon>
        <taxon>Cannaceae</taxon>
        <taxon>Canna</taxon>
    </lineage>
</organism>
<dbReference type="Proteomes" id="UP001327560">
    <property type="component" value="Chromosome 5"/>
</dbReference>
<protein>
    <recommendedName>
        <fullName evidence="5">RNase H type-1 domain-containing protein</fullName>
    </recommendedName>
</protein>
<gene>
    <name evidence="3" type="ORF">Cni_G16412</name>
</gene>
<dbReference type="PANTHER" id="PTHR33710">
    <property type="entry name" value="BNAC02G09200D PROTEIN"/>
    <property type="match status" value="1"/>
</dbReference>
<dbReference type="AlphaFoldDB" id="A0AAQ3QGR6"/>
<evidence type="ECO:0000313" key="3">
    <source>
        <dbReference type="EMBL" id="WOL07665.1"/>
    </source>
</evidence>
<accession>A0AAQ3QGR6</accession>
<dbReference type="SUPFAM" id="SSF53098">
    <property type="entry name" value="Ribonuclease H-like"/>
    <property type="match status" value="1"/>
</dbReference>
<evidence type="ECO:0000259" key="1">
    <source>
        <dbReference type="Pfam" id="PF13456"/>
    </source>
</evidence>
<sequence>MINKKGETPWLFTGLYANTKGKKRMLLWELLKNIDSLDVPWMIAGDFNCVDKPEDKLGGKPLQMGNSLNSFKSLCLAAGFMDLNFIGPRFTWCNNRIGNQRIMARLDKAYANTKWLSIFHRTAVFHLEKVASDHRPILIDTHPNKSPKGTRRDFTFELYWFEYPEIEKFISKIWEKDKWGNKAMDNFSNCLGKLSNSLTSWSKNVIGSLENIVNEFAFKYRELWKDEPVDLSFFEQFRSLNWKEKIIEDEGYEEEQHYYLGRNTTGNLHIGEASGAKESVNTTQVEEMTSECLHKAILELRNGLKKKIGNGKDTGIIWDPWISCFPLSKWPTFLNVEKIKDYSKVSELINNGNWNLVLLRELFGSTHADIISQIYIPKQKANDKWVWVLNPEGKLSYKSAYNFLKDRTNPEISTDLKWQILWQSTTLPKIKIFAWKLLWKRLPTSHYISSFSSVAPTSCYLWKDKDDSLSHIFFNCSVSAQFWSKAGNITNYNFSNYSSWENGSWLDEGSGLEEVSRNKLIGFIAAGFWHIWKSRNSICFRNKNAGIDTLVCKALADVCDSSSDSGNPITIQSNTCRNKSLDTDNSFHYQGVICNRIFCDAAWNKENNIAGLDFFGLDKSNNLIFETSSSRFASSPLQAELWSLYLATVKAKDLNMKDIIFFSDCSMAIRMLNKDCKSPWDLKDLVADILFTADALGSVKWFHIKRTQNVKAHDLARKCYLEQVHITKLQSPSCSLNTHVITGNPIQINHTWLGNNQSLPLMDNDTFAVDFHHSIEVFHEAMPPDSSYEIPKEQSCLNLSVAMPFIFNSSISSVKTQFALDINKLSTNEEYTSAYNVGEECTAMAQCSLYPASE</sequence>
<dbReference type="InterPro" id="IPR036691">
    <property type="entry name" value="Endo/exonu/phosph_ase_sf"/>
</dbReference>
<dbReference type="Pfam" id="PF13966">
    <property type="entry name" value="zf-RVT"/>
    <property type="match status" value="1"/>
</dbReference>
<evidence type="ECO:0000313" key="4">
    <source>
        <dbReference type="Proteomes" id="UP001327560"/>
    </source>
</evidence>
<evidence type="ECO:0000259" key="2">
    <source>
        <dbReference type="Pfam" id="PF13966"/>
    </source>
</evidence>
<dbReference type="CDD" id="cd06222">
    <property type="entry name" value="RNase_H_like"/>
    <property type="match status" value="1"/>
</dbReference>
<name>A0AAQ3QGR6_9LILI</name>
<dbReference type="EMBL" id="CP136894">
    <property type="protein sequence ID" value="WOL07665.1"/>
    <property type="molecule type" value="Genomic_DNA"/>
</dbReference>